<reference evidence="3" key="1">
    <citation type="submission" date="2014-11" db="EMBL/GenBank/DDBJ databases">
        <authorList>
            <person name="Otto D Thomas"/>
            <person name="Naeem Raeece"/>
        </authorList>
    </citation>
    <scope>NUCLEOTIDE SEQUENCE</scope>
</reference>
<dbReference type="VEuPathDB" id="CryptoDB:Cvel_11646"/>
<feature type="region of interest" description="Disordered" evidence="1">
    <location>
        <begin position="96"/>
        <end position="125"/>
    </location>
</feature>
<sequence>MEMNLMNSIHAGDQSDNVEAGDSDDRGVAGRKMETRKWTKPMSKATTPMETEVDIGFQRSKDNDNRGNVDVGIVILAVGVGIVILAHTDPCPGCGDVKEVGDGGGSPCVRTGQNTNTGKRETEAR</sequence>
<proteinExistence type="predicted"/>
<feature type="compositionally biased region" description="Basic and acidic residues" evidence="1">
    <location>
        <begin position="23"/>
        <end position="37"/>
    </location>
</feature>
<name>A0A0G4I7C5_9ALVE</name>
<keyword evidence="2" id="KW-0472">Membrane</keyword>
<feature type="transmembrane region" description="Helical" evidence="2">
    <location>
        <begin position="69"/>
        <end position="88"/>
    </location>
</feature>
<evidence type="ECO:0000256" key="2">
    <source>
        <dbReference type="SAM" id="Phobius"/>
    </source>
</evidence>
<protein>
    <submittedName>
        <fullName evidence="3">Uncharacterized protein</fullName>
    </submittedName>
</protein>
<keyword evidence="2" id="KW-1133">Transmembrane helix</keyword>
<evidence type="ECO:0000313" key="3">
    <source>
        <dbReference type="EMBL" id="CEM52981.1"/>
    </source>
</evidence>
<keyword evidence="2" id="KW-0812">Transmembrane</keyword>
<dbReference type="AlphaFoldDB" id="A0A0G4I7C5"/>
<dbReference type="EMBL" id="CDMZ01005462">
    <property type="protein sequence ID" value="CEM52981.1"/>
    <property type="molecule type" value="Genomic_DNA"/>
</dbReference>
<feature type="region of interest" description="Disordered" evidence="1">
    <location>
        <begin position="1"/>
        <end position="64"/>
    </location>
</feature>
<gene>
    <name evidence="3" type="ORF">Cvel_11646</name>
</gene>
<evidence type="ECO:0000256" key="1">
    <source>
        <dbReference type="SAM" id="MobiDB-lite"/>
    </source>
</evidence>
<accession>A0A0G4I7C5</accession>
<organism evidence="3">
    <name type="scientific">Chromera velia CCMP2878</name>
    <dbReference type="NCBI Taxonomy" id="1169474"/>
    <lineage>
        <taxon>Eukaryota</taxon>
        <taxon>Sar</taxon>
        <taxon>Alveolata</taxon>
        <taxon>Colpodellida</taxon>
        <taxon>Chromeraceae</taxon>
        <taxon>Chromera</taxon>
    </lineage>
</organism>